<dbReference type="InterPro" id="IPR005025">
    <property type="entry name" value="FMN_Rdtase-like_dom"/>
</dbReference>
<dbReference type="OrthoDB" id="9812295at2"/>
<protein>
    <submittedName>
        <fullName evidence="2">Chromate reductase</fullName>
    </submittedName>
</protein>
<sequence length="180" mass="19024">MKIVGISGSLRKASWNTAVLHVAADLLAGHELAIAEIGDLPLMNQDLEQDGKFPASVERLREQISAADALLFATPEYNASIPAPLKNAIDWASRPANTLAGKPAAIIGVSPGALGTARAQYPLRQTLGVLNVILLCQPEVFIGGAAQKFQDGKLTDEATRDFLGKALTAFVGLAERVRRG</sequence>
<organism evidence="2 3">
    <name type="scientific">Acidocella aminolytica 101 = DSM 11237</name>
    <dbReference type="NCBI Taxonomy" id="1120923"/>
    <lineage>
        <taxon>Bacteria</taxon>
        <taxon>Pseudomonadati</taxon>
        <taxon>Pseudomonadota</taxon>
        <taxon>Alphaproteobacteria</taxon>
        <taxon>Acetobacterales</taxon>
        <taxon>Acidocellaceae</taxon>
        <taxon>Acidocella</taxon>
    </lineage>
</organism>
<dbReference type="GO" id="GO:0016491">
    <property type="term" value="F:oxidoreductase activity"/>
    <property type="evidence" value="ECO:0007669"/>
    <property type="project" value="InterPro"/>
</dbReference>
<dbReference type="InterPro" id="IPR050712">
    <property type="entry name" value="NAD(P)H-dep_reductase"/>
</dbReference>
<dbReference type="Pfam" id="PF03358">
    <property type="entry name" value="FMN_red"/>
    <property type="match status" value="1"/>
</dbReference>
<dbReference type="AlphaFoldDB" id="A0A0D6PDD4"/>
<dbReference type="PANTHER" id="PTHR30543:SF21">
    <property type="entry name" value="NAD(P)H-DEPENDENT FMN REDUCTASE LOT6"/>
    <property type="match status" value="1"/>
</dbReference>
<keyword evidence="3" id="KW-1185">Reference proteome</keyword>
<evidence type="ECO:0000313" key="3">
    <source>
        <dbReference type="Proteomes" id="UP000032668"/>
    </source>
</evidence>
<reference evidence="2 3" key="1">
    <citation type="submission" date="2012-11" db="EMBL/GenBank/DDBJ databases">
        <title>Whole genome sequence of Acidocella aminolytica 101 = DSM 11237.</title>
        <authorList>
            <person name="Azuma Y."/>
            <person name="Higashiura N."/>
            <person name="Hirakawa H."/>
            <person name="Matsushita K."/>
        </authorList>
    </citation>
    <scope>NUCLEOTIDE SEQUENCE [LARGE SCALE GENOMIC DNA]</scope>
    <source>
        <strain evidence="3">101 / DSM 11237</strain>
    </source>
</reference>
<dbReference type="RefSeq" id="WP_048877673.1">
    <property type="nucleotide sequence ID" value="NZ_BANC01000018.1"/>
</dbReference>
<feature type="domain" description="NADPH-dependent FMN reductase-like" evidence="1">
    <location>
        <begin position="1"/>
        <end position="146"/>
    </location>
</feature>
<name>A0A0D6PDD4_9PROT</name>
<comment type="caution">
    <text evidence="2">The sequence shown here is derived from an EMBL/GenBank/DDBJ whole genome shotgun (WGS) entry which is preliminary data.</text>
</comment>
<proteinExistence type="predicted"/>
<dbReference type="SUPFAM" id="SSF52218">
    <property type="entry name" value="Flavoproteins"/>
    <property type="match status" value="1"/>
</dbReference>
<dbReference type="InterPro" id="IPR029039">
    <property type="entry name" value="Flavoprotein-like_sf"/>
</dbReference>
<dbReference type="Gene3D" id="3.40.50.360">
    <property type="match status" value="1"/>
</dbReference>
<dbReference type="PANTHER" id="PTHR30543">
    <property type="entry name" value="CHROMATE REDUCTASE"/>
    <property type="match status" value="1"/>
</dbReference>
<accession>A0A0D6PDD4</accession>
<evidence type="ECO:0000313" key="2">
    <source>
        <dbReference type="EMBL" id="GAN79208.1"/>
    </source>
</evidence>
<dbReference type="STRING" id="1120923.SAMN02746095_01566"/>
<dbReference type="EMBL" id="BANC01000018">
    <property type="protein sequence ID" value="GAN79208.1"/>
    <property type="molecule type" value="Genomic_DNA"/>
</dbReference>
<dbReference type="GO" id="GO:0005829">
    <property type="term" value="C:cytosol"/>
    <property type="evidence" value="ECO:0007669"/>
    <property type="project" value="TreeGrafter"/>
</dbReference>
<evidence type="ECO:0000259" key="1">
    <source>
        <dbReference type="Pfam" id="PF03358"/>
    </source>
</evidence>
<dbReference type="GO" id="GO:0010181">
    <property type="term" value="F:FMN binding"/>
    <property type="evidence" value="ECO:0007669"/>
    <property type="project" value="TreeGrafter"/>
</dbReference>
<gene>
    <name evidence="2" type="ORF">Aam_018_032</name>
</gene>
<dbReference type="Proteomes" id="UP000032668">
    <property type="component" value="Unassembled WGS sequence"/>
</dbReference>